<keyword evidence="2" id="KW-1133">Transmembrane helix</keyword>
<keyword evidence="2" id="KW-0812">Transmembrane</keyword>
<feature type="region of interest" description="Disordered" evidence="1">
    <location>
        <begin position="507"/>
        <end position="532"/>
    </location>
</feature>
<keyword evidence="4" id="KW-1185">Reference proteome</keyword>
<organism evidence="3 4">
    <name type="scientific">Stachybotrys chartarum (strain CBS 109288 / IBT 7711)</name>
    <name type="common">Toxic black mold</name>
    <name type="synonym">Stilbospora chartarum</name>
    <dbReference type="NCBI Taxonomy" id="1280523"/>
    <lineage>
        <taxon>Eukaryota</taxon>
        <taxon>Fungi</taxon>
        <taxon>Dikarya</taxon>
        <taxon>Ascomycota</taxon>
        <taxon>Pezizomycotina</taxon>
        <taxon>Sordariomycetes</taxon>
        <taxon>Hypocreomycetidae</taxon>
        <taxon>Hypocreales</taxon>
        <taxon>Stachybotryaceae</taxon>
        <taxon>Stachybotrys</taxon>
    </lineage>
</organism>
<dbReference type="SUPFAM" id="SSF117281">
    <property type="entry name" value="Kelch motif"/>
    <property type="match status" value="1"/>
</dbReference>
<evidence type="ECO:0000313" key="4">
    <source>
        <dbReference type="Proteomes" id="UP000028045"/>
    </source>
</evidence>
<protein>
    <recommendedName>
        <fullName evidence="5">Kelch repeat protein</fullName>
    </recommendedName>
</protein>
<evidence type="ECO:0000313" key="3">
    <source>
        <dbReference type="EMBL" id="KEY65293.1"/>
    </source>
</evidence>
<feature type="compositionally biased region" description="Basic and acidic residues" evidence="1">
    <location>
        <begin position="523"/>
        <end position="532"/>
    </location>
</feature>
<dbReference type="PANTHER" id="PTHR23244:SF490">
    <property type="entry name" value="KELCH REPEAT PROTEIN"/>
    <property type="match status" value="1"/>
</dbReference>
<dbReference type="AlphaFoldDB" id="A0A084AJ14"/>
<evidence type="ECO:0000256" key="1">
    <source>
        <dbReference type="SAM" id="MobiDB-lite"/>
    </source>
</evidence>
<dbReference type="Proteomes" id="UP000028045">
    <property type="component" value="Unassembled WGS sequence"/>
</dbReference>
<dbReference type="HOGENOM" id="CLU_012508_3_1_1"/>
<accession>A0A084AJ14</accession>
<name>A0A084AJ14_STACB</name>
<feature type="compositionally biased region" description="Polar residues" evidence="1">
    <location>
        <begin position="131"/>
        <end position="142"/>
    </location>
</feature>
<feature type="compositionally biased region" description="Polar residues" evidence="1">
    <location>
        <begin position="428"/>
        <end position="442"/>
    </location>
</feature>
<feature type="transmembrane region" description="Helical" evidence="2">
    <location>
        <begin position="448"/>
        <end position="472"/>
    </location>
</feature>
<feature type="compositionally biased region" description="Low complexity" evidence="1">
    <location>
        <begin position="418"/>
        <end position="427"/>
    </location>
</feature>
<evidence type="ECO:0008006" key="5">
    <source>
        <dbReference type="Google" id="ProtNLM"/>
    </source>
</evidence>
<feature type="region of interest" description="Disordered" evidence="1">
    <location>
        <begin position="129"/>
        <end position="149"/>
    </location>
</feature>
<dbReference type="Pfam" id="PF24681">
    <property type="entry name" value="Kelch_KLHDC2_KLHL20_DRC7"/>
    <property type="match status" value="1"/>
</dbReference>
<keyword evidence="2" id="KW-0472">Membrane</keyword>
<dbReference type="Gene3D" id="2.120.10.80">
    <property type="entry name" value="Kelch-type beta propeller"/>
    <property type="match status" value="1"/>
</dbReference>
<sequence>MTCLASVIGDYIYFDGGEVFQLGNRGRTWRGSGKPFLTMFEKPSSANPFTSIANSTLSIDLSTSWTSEGVQIREFPKPSAMIPMVKQAIFTDESTGRFFIWGGHTTVDYSIGDPILWYFTPDGNGGGNWTVGDTSTGSSITSRDSERAESSAYSNANGAGFAFGGLSTRATSLEPRGNLVGYAVFNFTTREWTRKSNGPYSSDGTLYGATATFAPIFGSNGLIFVLGGQSGFRDYDQEYVTFQRVHFLDPATREWQFQVTTREAPSGRFYHCSVGVASTSGTFEIFVFGGSNSNERTEYSDLYVLSLLGFRWTRVSGLNTSARAEHVCAVVGKRQFISWGGLNATYETSIYDSPDSFPQGIGIFDMTALEWRDEYNPSTEPYRLHLSIQAWYDQSGPDTVNWSSDEVRQLFLSEALDDGGNSSGDDNQPTGDQPPGNQSDPGLSSGDIASIVGGVIGAVIGTALIQLGIWFYCRRRKATRQIAAPQPEPESKSNAKVVPGVPQELASMPEPRELHDQPVIAEFRGDEGSMGR</sequence>
<proteinExistence type="predicted"/>
<dbReference type="InterPro" id="IPR015915">
    <property type="entry name" value="Kelch-typ_b-propeller"/>
</dbReference>
<evidence type="ECO:0000256" key="2">
    <source>
        <dbReference type="SAM" id="Phobius"/>
    </source>
</evidence>
<dbReference type="OrthoDB" id="540004at2759"/>
<gene>
    <name evidence="3" type="ORF">S7711_01810</name>
</gene>
<dbReference type="EMBL" id="KL648706">
    <property type="protein sequence ID" value="KEY65293.1"/>
    <property type="molecule type" value="Genomic_DNA"/>
</dbReference>
<reference evidence="3 4" key="1">
    <citation type="journal article" date="2014" name="BMC Genomics">
        <title>Comparative genome sequencing reveals chemotype-specific gene clusters in the toxigenic black mold Stachybotrys.</title>
        <authorList>
            <person name="Semeiks J."/>
            <person name="Borek D."/>
            <person name="Otwinowski Z."/>
            <person name="Grishin N.V."/>
        </authorList>
    </citation>
    <scope>NUCLEOTIDE SEQUENCE [LARGE SCALE GENOMIC DNA]</scope>
    <source>
        <strain evidence="4">CBS 109288 / IBT 7711</strain>
    </source>
</reference>
<dbReference type="PANTHER" id="PTHR23244">
    <property type="entry name" value="KELCH REPEAT DOMAIN"/>
    <property type="match status" value="1"/>
</dbReference>
<feature type="region of interest" description="Disordered" evidence="1">
    <location>
        <begin position="416"/>
        <end position="445"/>
    </location>
</feature>